<gene>
    <name evidence="1" type="ORF">HGA15_33910</name>
</gene>
<dbReference type="AlphaFoldDB" id="A0A846YMX2"/>
<evidence type="ECO:0000313" key="2">
    <source>
        <dbReference type="Proteomes" id="UP000570678"/>
    </source>
</evidence>
<organism evidence="1 2">
    <name type="scientific">Nocardia flavorosea</name>
    <dbReference type="NCBI Taxonomy" id="53429"/>
    <lineage>
        <taxon>Bacteria</taxon>
        <taxon>Bacillati</taxon>
        <taxon>Actinomycetota</taxon>
        <taxon>Actinomycetes</taxon>
        <taxon>Mycobacteriales</taxon>
        <taxon>Nocardiaceae</taxon>
        <taxon>Nocardia</taxon>
    </lineage>
</organism>
<protein>
    <submittedName>
        <fullName evidence="1">Uncharacterized protein</fullName>
    </submittedName>
</protein>
<dbReference type="Proteomes" id="UP000570678">
    <property type="component" value="Unassembled WGS sequence"/>
</dbReference>
<dbReference type="EMBL" id="JAAXOT010000042">
    <property type="protein sequence ID" value="NKY61046.1"/>
    <property type="molecule type" value="Genomic_DNA"/>
</dbReference>
<reference evidence="1 2" key="1">
    <citation type="submission" date="2020-04" db="EMBL/GenBank/DDBJ databases">
        <title>MicrobeNet Type strains.</title>
        <authorList>
            <person name="Nicholson A.C."/>
        </authorList>
    </citation>
    <scope>NUCLEOTIDE SEQUENCE [LARGE SCALE GENOMIC DNA]</scope>
    <source>
        <strain evidence="1 2">JCM 3332</strain>
    </source>
</reference>
<comment type="caution">
    <text evidence="1">The sequence shown here is derived from an EMBL/GenBank/DDBJ whole genome shotgun (WGS) entry which is preliminary data.</text>
</comment>
<name>A0A846YMX2_9NOCA</name>
<evidence type="ECO:0000313" key="1">
    <source>
        <dbReference type="EMBL" id="NKY61046.1"/>
    </source>
</evidence>
<accession>A0A846YMX2</accession>
<dbReference type="RefSeq" id="WP_062980370.1">
    <property type="nucleotide sequence ID" value="NZ_JAAXOT010000042.1"/>
</dbReference>
<keyword evidence="2" id="KW-1185">Reference proteome</keyword>
<proteinExistence type="predicted"/>
<sequence>MPNDKLRSAPTIGIEIPHGYNEIPLGDLDALMQRVGPVITDSVPGQMRSDVPNVLGALHFMLATLAANNALYSGIGLHRTAESDIERIAVSWLTVSSFDYGEERNPRLVLSELIQTKAAANSQGKLAVVETPTVPILYFEWTRKHVAPDILSYPAADSTEVFQIEATVPSRDGTAIAVVEFSTADTEAGPQYRGMILDMAASVTFPEPPPDMGSSSLAL</sequence>